<evidence type="ECO:0000256" key="6">
    <source>
        <dbReference type="ARBA" id="ARBA00023186"/>
    </source>
</evidence>
<evidence type="ECO:0000256" key="3">
    <source>
        <dbReference type="ARBA" id="ARBA00022824"/>
    </source>
</evidence>
<dbReference type="PROSITE" id="PS50297">
    <property type="entry name" value="ANK_REP_REGION"/>
    <property type="match status" value="1"/>
</dbReference>
<accession>A0A4E0RCK7</accession>
<feature type="compositionally biased region" description="Low complexity" evidence="9">
    <location>
        <begin position="429"/>
        <end position="440"/>
    </location>
</feature>
<feature type="compositionally biased region" description="Basic and acidic residues" evidence="9">
    <location>
        <begin position="277"/>
        <end position="293"/>
    </location>
</feature>
<dbReference type="PANTHER" id="PTHR12447:SF25">
    <property type="entry name" value="ANKYRIN REPEAT DOMAIN-CONTAINING PROTEIN 13C"/>
    <property type="match status" value="1"/>
</dbReference>
<comment type="function">
    <text evidence="7">Acts as a molecular chaperone for G protein-coupled receptors, regulating their biogenesis and exit from the ER.</text>
</comment>
<feature type="region of interest" description="Disordered" evidence="9">
    <location>
        <begin position="263"/>
        <end position="301"/>
    </location>
</feature>
<evidence type="ECO:0000256" key="1">
    <source>
        <dbReference type="ARBA" id="ARBA00004586"/>
    </source>
</evidence>
<dbReference type="Proteomes" id="UP000230066">
    <property type="component" value="Unassembled WGS sequence"/>
</dbReference>
<evidence type="ECO:0000256" key="8">
    <source>
        <dbReference type="PROSITE-ProRule" id="PRU00023"/>
    </source>
</evidence>
<keyword evidence="4 8" id="KW-0040">ANK repeat</keyword>
<evidence type="ECO:0000256" key="7">
    <source>
        <dbReference type="ARBA" id="ARBA00037107"/>
    </source>
</evidence>
<evidence type="ECO:0000313" key="12">
    <source>
        <dbReference type="Proteomes" id="UP000230066"/>
    </source>
</evidence>
<dbReference type="GO" id="GO:0005789">
    <property type="term" value="C:endoplasmic reticulum membrane"/>
    <property type="evidence" value="ECO:0007669"/>
    <property type="project" value="UniProtKB-SubCell"/>
</dbReference>
<dbReference type="PANTHER" id="PTHR12447">
    <property type="entry name" value="ANKYRIN REPEAT DOMAIN-CONTAINING PROTEIN 13"/>
    <property type="match status" value="1"/>
</dbReference>
<feature type="repeat" description="ANK" evidence="8">
    <location>
        <begin position="61"/>
        <end position="93"/>
    </location>
</feature>
<evidence type="ECO:0000259" key="10">
    <source>
        <dbReference type="Pfam" id="PF11904"/>
    </source>
</evidence>
<gene>
    <name evidence="11" type="ORF">D915_003960</name>
</gene>
<keyword evidence="2" id="KW-0677">Repeat</keyword>
<proteinExistence type="predicted"/>
<dbReference type="InterPro" id="IPR055285">
    <property type="entry name" value="ANKRD13_C"/>
</dbReference>
<dbReference type="GO" id="GO:0005102">
    <property type="term" value="F:signaling receptor binding"/>
    <property type="evidence" value="ECO:0007669"/>
    <property type="project" value="TreeGrafter"/>
</dbReference>
<keyword evidence="6" id="KW-0143">Chaperone</keyword>
<organism evidence="11 12">
    <name type="scientific">Fasciola hepatica</name>
    <name type="common">Liver fluke</name>
    <dbReference type="NCBI Taxonomy" id="6192"/>
    <lineage>
        <taxon>Eukaryota</taxon>
        <taxon>Metazoa</taxon>
        <taxon>Spiralia</taxon>
        <taxon>Lophotrochozoa</taxon>
        <taxon>Platyhelminthes</taxon>
        <taxon>Trematoda</taxon>
        <taxon>Digenea</taxon>
        <taxon>Plagiorchiida</taxon>
        <taxon>Echinostomata</taxon>
        <taxon>Echinostomatoidea</taxon>
        <taxon>Fasciolidae</taxon>
        <taxon>Fasciola</taxon>
    </lineage>
</organism>
<comment type="caution">
    <text evidence="11">The sequence shown here is derived from an EMBL/GenBank/DDBJ whole genome shotgun (WGS) entry which is preliminary data.</text>
</comment>
<name>A0A4E0RCK7_FASHE</name>
<keyword evidence="5" id="KW-0472">Membrane</keyword>
<evidence type="ECO:0000256" key="2">
    <source>
        <dbReference type="ARBA" id="ARBA00022737"/>
    </source>
</evidence>
<dbReference type="EMBL" id="JXXN02001267">
    <property type="protein sequence ID" value="THD25146.1"/>
    <property type="molecule type" value="Genomic_DNA"/>
</dbReference>
<keyword evidence="12" id="KW-1185">Reference proteome</keyword>
<evidence type="ECO:0000256" key="5">
    <source>
        <dbReference type="ARBA" id="ARBA00023136"/>
    </source>
</evidence>
<dbReference type="GO" id="GO:0006621">
    <property type="term" value="P:protein retention in ER lumen"/>
    <property type="evidence" value="ECO:0007669"/>
    <property type="project" value="TreeGrafter"/>
</dbReference>
<keyword evidence="3" id="KW-0256">Endoplasmic reticulum</keyword>
<protein>
    <recommendedName>
        <fullName evidence="10">Ankyrin repeat domain-containing protein</fullName>
    </recommendedName>
</protein>
<dbReference type="AlphaFoldDB" id="A0A4E0RCK7"/>
<comment type="subcellular location">
    <subcellularLocation>
        <location evidence="1">Endoplasmic reticulum membrane</location>
    </subcellularLocation>
</comment>
<dbReference type="SUPFAM" id="SSF48403">
    <property type="entry name" value="Ankyrin repeat"/>
    <property type="match status" value="1"/>
</dbReference>
<feature type="region of interest" description="Disordered" evidence="9">
    <location>
        <begin position="422"/>
        <end position="441"/>
    </location>
</feature>
<dbReference type="InterPro" id="IPR036770">
    <property type="entry name" value="Ankyrin_rpt-contain_sf"/>
</dbReference>
<sequence>MLSTQPLPNVHNQLDQTPICVHSLIDREYPLHYCAFFGLRSELEQQLINISPEELNKQDHYGNTALHIAVMLGHRECVDILLSAHCNVSIRNREGWNSLSEAISYGSNSLTTKLYRILRVQICDPQKLSLFDQTLRSIPNCRLEFEWEIVSWSKSLCFMCTKRYIALFVQSSSVRRLLPEKNWQLSAQAQVTKDVAVLRSTELMHLRLCLDKMVYSRNERRNSKWTRGVGKTMVGKYHTTTYTINNLCFKTIKRCEHLREFQKRRTGRHHFRRGKHSLNDKPEKQSTHMRRSDSLSPPRDHKRHLALDECNRAPVTWEMYSSGRLRPSETYLGRKPDLKRSERRMKLTVSMTDEIPISVPQLLDMLQVISPLNKFNKLREALKTGLPAGFPVRMEMPLVPTTVGRVTFTDVAILDDGSESNSVRFDGLSTRTTSTGSSQTKDIFSVPSNYRYAGEFHLSKPQTNKKHKKNEPQ</sequence>
<dbReference type="InterPro" id="IPR002110">
    <property type="entry name" value="Ankyrin_rpt"/>
</dbReference>
<evidence type="ECO:0000256" key="9">
    <source>
        <dbReference type="SAM" id="MobiDB-lite"/>
    </source>
</evidence>
<dbReference type="Pfam" id="PF11904">
    <property type="entry name" value="ANKRD13_C"/>
    <property type="match status" value="1"/>
</dbReference>
<dbReference type="PROSITE" id="PS50088">
    <property type="entry name" value="ANK_REPEAT"/>
    <property type="match status" value="1"/>
</dbReference>
<feature type="compositionally biased region" description="Basic residues" evidence="9">
    <location>
        <begin position="264"/>
        <end position="276"/>
    </location>
</feature>
<reference evidence="11" key="1">
    <citation type="submission" date="2019-03" db="EMBL/GenBank/DDBJ databases">
        <title>Improved annotation for the trematode Fasciola hepatica.</title>
        <authorList>
            <person name="Choi Y.-J."/>
            <person name="Martin J."/>
            <person name="Mitreva M."/>
        </authorList>
    </citation>
    <scope>NUCLEOTIDE SEQUENCE [LARGE SCALE GENOMIC DNA]</scope>
</reference>
<dbReference type="Pfam" id="PF12796">
    <property type="entry name" value="Ank_2"/>
    <property type="match status" value="1"/>
</dbReference>
<dbReference type="Gene3D" id="1.25.40.20">
    <property type="entry name" value="Ankyrin repeat-containing domain"/>
    <property type="match status" value="1"/>
</dbReference>
<evidence type="ECO:0000256" key="4">
    <source>
        <dbReference type="ARBA" id="ARBA00023043"/>
    </source>
</evidence>
<feature type="domain" description="Ankyrin repeat" evidence="10">
    <location>
        <begin position="186"/>
        <end position="451"/>
    </location>
</feature>
<dbReference type="InterPro" id="IPR021832">
    <property type="entry name" value="ANKRD13"/>
</dbReference>
<dbReference type="SMART" id="SM00248">
    <property type="entry name" value="ANK"/>
    <property type="match status" value="2"/>
</dbReference>
<evidence type="ECO:0000313" key="11">
    <source>
        <dbReference type="EMBL" id="THD25146.1"/>
    </source>
</evidence>